<keyword evidence="2" id="KW-1185">Reference proteome</keyword>
<comment type="caution">
    <text evidence="1">The sequence shown here is derived from an EMBL/GenBank/DDBJ whole genome shotgun (WGS) entry which is preliminary data.</text>
</comment>
<dbReference type="Proteomes" id="UP000276133">
    <property type="component" value="Unassembled WGS sequence"/>
</dbReference>
<gene>
    <name evidence="1" type="ORF">BpHYR1_054392</name>
</gene>
<evidence type="ECO:0000313" key="1">
    <source>
        <dbReference type="EMBL" id="RNA11104.1"/>
    </source>
</evidence>
<name>A0A3M7QIY6_BRAPC</name>
<evidence type="ECO:0000313" key="2">
    <source>
        <dbReference type="Proteomes" id="UP000276133"/>
    </source>
</evidence>
<dbReference type="AlphaFoldDB" id="A0A3M7QIY6"/>
<organism evidence="1 2">
    <name type="scientific">Brachionus plicatilis</name>
    <name type="common">Marine rotifer</name>
    <name type="synonym">Brachionus muelleri</name>
    <dbReference type="NCBI Taxonomy" id="10195"/>
    <lineage>
        <taxon>Eukaryota</taxon>
        <taxon>Metazoa</taxon>
        <taxon>Spiralia</taxon>
        <taxon>Gnathifera</taxon>
        <taxon>Rotifera</taxon>
        <taxon>Eurotatoria</taxon>
        <taxon>Monogononta</taxon>
        <taxon>Pseudotrocha</taxon>
        <taxon>Ploima</taxon>
        <taxon>Brachionidae</taxon>
        <taxon>Brachionus</taxon>
    </lineage>
</organism>
<proteinExistence type="predicted"/>
<protein>
    <submittedName>
        <fullName evidence="1">Uncharacterized protein</fullName>
    </submittedName>
</protein>
<accession>A0A3M7QIY6</accession>
<dbReference type="EMBL" id="REGN01006044">
    <property type="protein sequence ID" value="RNA11104.1"/>
    <property type="molecule type" value="Genomic_DNA"/>
</dbReference>
<reference evidence="1 2" key="1">
    <citation type="journal article" date="2018" name="Sci. Rep.">
        <title>Genomic signatures of local adaptation to the degree of environmental predictability in rotifers.</title>
        <authorList>
            <person name="Franch-Gras L."/>
            <person name="Hahn C."/>
            <person name="Garcia-Roger E.M."/>
            <person name="Carmona M.J."/>
            <person name="Serra M."/>
            <person name="Gomez A."/>
        </authorList>
    </citation>
    <scope>NUCLEOTIDE SEQUENCE [LARGE SCALE GENOMIC DNA]</scope>
    <source>
        <strain evidence="1">HYR1</strain>
    </source>
</reference>
<sequence>MFAFMIQNLYGLSDVHSKFTLVSNQVFFESLNSDRNKISFKNCLKDLINLKPDANICLGKLTTKIVLLDHWNRFYCDKFKAFLMHIVHEY</sequence>